<dbReference type="EMBL" id="KZ084112">
    <property type="protein sequence ID" value="OSD01261.1"/>
    <property type="molecule type" value="Genomic_DNA"/>
</dbReference>
<feature type="compositionally biased region" description="Low complexity" evidence="1">
    <location>
        <begin position="162"/>
        <end position="176"/>
    </location>
</feature>
<evidence type="ECO:0000313" key="3">
    <source>
        <dbReference type="Proteomes" id="UP000193067"/>
    </source>
</evidence>
<feature type="region of interest" description="Disordered" evidence="1">
    <location>
        <begin position="88"/>
        <end position="109"/>
    </location>
</feature>
<dbReference type="OrthoDB" id="3262547at2759"/>
<feature type="compositionally biased region" description="Low complexity" evidence="1">
    <location>
        <begin position="434"/>
        <end position="463"/>
    </location>
</feature>
<feature type="region of interest" description="Disordered" evidence="1">
    <location>
        <begin position="200"/>
        <end position="236"/>
    </location>
</feature>
<organism evidence="2 3">
    <name type="scientific">Trametes coccinea (strain BRFM310)</name>
    <name type="common">Pycnoporus coccineus</name>
    <dbReference type="NCBI Taxonomy" id="1353009"/>
    <lineage>
        <taxon>Eukaryota</taxon>
        <taxon>Fungi</taxon>
        <taxon>Dikarya</taxon>
        <taxon>Basidiomycota</taxon>
        <taxon>Agaricomycotina</taxon>
        <taxon>Agaricomycetes</taxon>
        <taxon>Polyporales</taxon>
        <taxon>Polyporaceae</taxon>
        <taxon>Trametes</taxon>
    </lineage>
</organism>
<feature type="region of interest" description="Disordered" evidence="1">
    <location>
        <begin position="155"/>
        <end position="179"/>
    </location>
</feature>
<feature type="region of interest" description="Disordered" evidence="1">
    <location>
        <begin position="433"/>
        <end position="463"/>
    </location>
</feature>
<proteinExistence type="predicted"/>
<accession>A0A1Y2IM04</accession>
<feature type="compositionally biased region" description="Basic and acidic residues" evidence="1">
    <location>
        <begin position="98"/>
        <end position="109"/>
    </location>
</feature>
<dbReference type="STRING" id="1353009.A0A1Y2IM04"/>
<sequence length="545" mass="58370">MASLTEHVDRLSAIALSIRAAAVPPPRSTIPGPFTRAILETPLGDLIRDIDPSEIGLFTLVQPQQPAVPEAEAANVEIARVEFLGATPLRKPPSARQPRADGQRPREHEPEVYANAALKYLERYQSIRPMPRASEQTVQILERLEAVRENIHHLSEQLKQQPSAESAAPPLSPKSAIQEEERQIHDLQSQIEYLKQRKAELAKKKARAPLKAKREPKRAAPDSPAPAPDEREDTFWNTPGAAARTLHFTGDSLLDEDLDINDVSAVSFGTPLPKHGDTDRESVLGTRSQAVSHSGERVNTPDFPEPEDDYEEDEVESALEADETAEPTIVLQKAPLQPSAPERRRSSSPPPAPEQGVPLADPEPAPVASTSERATGHRPKVKVTTELERIVEKIWATVGEIIMPGNPFDALGKSTNKSKPPRAKETMAYLQELSSHTPTPASPSASSFSSLSGTAPSGPGAAPTAQQVLTAHMLLVLLGAPGYALTLRALKETLAGKAAAIGAGGGAGAGLLGGSAVTKPVYGCVAKRLLKIERGAGEQVVKFDL</sequence>
<keyword evidence="3" id="KW-1185">Reference proteome</keyword>
<protein>
    <submittedName>
        <fullName evidence="2">Uncharacterized protein</fullName>
    </submittedName>
</protein>
<gene>
    <name evidence="2" type="ORF">PYCCODRAFT_1412789</name>
</gene>
<dbReference type="AlphaFoldDB" id="A0A1Y2IM04"/>
<feature type="compositionally biased region" description="Acidic residues" evidence="1">
    <location>
        <begin position="304"/>
        <end position="325"/>
    </location>
</feature>
<feature type="compositionally biased region" description="Basic residues" evidence="1">
    <location>
        <begin position="204"/>
        <end position="216"/>
    </location>
</feature>
<reference evidence="2 3" key="1">
    <citation type="journal article" date="2015" name="Biotechnol. Biofuels">
        <title>Enhanced degradation of softwood versus hardwood by the white-rot fungus Pycnoporus coccineus.</title>
        <authorList>
            <person name="Couturier M."/>
            <person name="Navarro D."/>
            <person name="Chevret D."/>
            <person name="Henrissat B."/>
            <person name="Piumi F."/>
            <person name="Ruiz-Duenas F.J."/>
            <person name="Martinez A.T."/>
            <person name="Grigoriev I.V."/>
            <person name="Riley R."/>
            <person name="Lipzen A."/>
            <person name="Berrin J.G."/>
            <person name="Master E.R."/>
            <person name="Rosso M.N."/>
        </authorList>
    </citation>
    <scope>NUCLEOTIDE SEQUENCE [LARGE SCALE GENOMIC DNA]</scope>
    <source>
        <strain evidence="2 3">BRFM310</strain>
    </source>
</reference>
<evidence type="ECO:0000256" key="1">
    <source>
        <dbReference type="SAM" id="MobiDB-lite"/>
    </source>
</evidence>
<evidence type="ECO:0000313" key="2">
    <source>
        <dbReference type="EMBL" id="OSD01261.1"/>
    </source>
</evidence>
<name>A0A1Y2IM04_TRAC3</name>
<dbReference type="Proteomes" id="UP000193067">
    <property type="component" value="Unassembled WGS sequence"/>
</dbReference>
<feature type="region of interest" description="Disordered" evidence="1">
    <location>
        <begin position="266"/>
        <end position="381"/>
    </location>
</feature>